<feature type="domain" description="GPI inositol-deacylase winged helix" evidence="3">
    <location>
        <begin position="519"/>
        <end position="594"/>
    </location>
</feature>
<dbReference type="InterPro" id="IPR027417">
    <property type="entry name" value="P-loop_NTPase"/>
</dbReference>
<accession>A0A2B7XEK4</accession>
<dbReference type="InterPro" id="IPR036770">
    <property type="entry name" value="Ankyrin_rpt-contain_sf"/>
</dbReference>
<feature type="repeat" description="ANK" evidence="2">
    <location>
        <begin position="803"/>
        <end position="835"/>
    </location>
</feature>
<dbReference type="AlphaFoldDB" id="A0A2B7XEK4"/>
<feature type="domain" description="Nephrocystin 3-like N-terminal" evidence="4">
    <location>
        <begin position="243"/>
        <end position="405"/>
    </location>
</feature>
<gene>
    <name evidence="5" type="ORF">AJ79_06366</name>
</gene>
<dbReference type="Pfam" id="PF24883">
    <property type="entry name" value="NPHP3_N"/>
    <property type="match status" value="1"/>
</dbReference>
<organism evidence="5 6">
    <name type="scientific">Helicocarpus griseus UAMH5409</name>
    <dbReference type="NCBI Taxonomy" id="1447875"/>
    <lineage>
        <taxon>Eukaryota</taxon>
        <taxon>Fungi</taxon>
        <taxon>Dikarya</taxon>
        <taxon>Ascomycota</taxon>
        <taxon>Pezizomycotina</taxon>
        <taxon>Eurotiomycetes</taxon>
        <taxon>Eurotiomycetidae</taxon>
        <taxon>Onygenales</taxon>
        <taxon>Ajellomycetaceae</taxon>
        <taxon>Helicocarpus</taxon>
    </lineage>
</organism>
<reference evidence="5 6" key="1">
    <citation type="submission" date="2017-10" db="EMBL/GenBank/DDBJ databases">
        <title>Comparative genomics in systemic dimorphic fungi from Ajellomycetaceae.</title>
        <authorList>
            <person name="Munoz J.F."/>
            <person name="Mcewen J.G."/>
            <person name="Clay O.K."/>
            <person name="Cuomo C.A."/>
        </authorList>
    </citation>
    <scope>NUCLEOTIDE SEQUENCE [LARGE SCALE GENOMIC DNA]</scope>
    <source>
        <strain evidence="5 6">UAMH5409</strain>
    </source>
</reference>
<dbReference type="PROSITE" id="PS50088">
    <property type="entry name" value="ANK_REPEAT"/>
    <property type="match status" value="3"/>
</dbReference>
<dbReference type="Pfam" id="PF00023">
    <property type="entry name" value="Ank"/>
    <property type="match status" value="1"/>
</dbReference>
<evidence type="ECO:0000256" key="1">
    <source>
        <dbReference type="ARBA" id="ARBA00022737"/>
    </source>
</evidence>
<sequence>MDPLSIVSGAAGLTGLTFEVARITTLYIREVKSAPQEIIDLSIETTALSDVLQRLEAFLQTEVKDSILFEPKSGLALVLEHCRVQLDTLCKKVNGLNCPDKGRLATPWGKLKWPLDRKECLETARRLHECTQTFHFCLSLNHIQQMSESSKTLQSSLVQQKNRLEEVTTLLLEVPEELSNLAQEISAVLIAVTDATVLYVILLAVLLDLLDSGRIQDEIFQWLSPLESSKRHRDIRSGRVEDTWKWVLESTEFLNWSGGNPSHPSLYFYGDPGAGKTYLMSVVIDELLGIRQRSGRNNIGISFVYCDCQNKSGHSIANIIGEILKQLLAALPIIPGDIMDIYNARYRKEKTSPELSDTVSLLRLTCGYLDRAYICIGALDECTDPVKLLSLLSEFPPIQICVSSRKHLKETVRKHIIDILSVNVVAKESDIKQFVTSKIEGDRTQDPELMDDSLRIEMTNKITALSAGLFLLPAFHVRLVLEARTKSKRRAALASLTSGLDEAFSSTMERIKLQPDASTAQARKILMWIYLARRSLHVDELMHALATDIGDRDLDKDNLPSKTSFLDCCLGLVVLEEGTSRVRLVHHSLGEYIGSIGGENFFPGGHETIAQACLTYLLFESTTNKKAKLVPSTDKTKREWKSKFALYRYAASNWGYHARKSPCLSEQTTKLVKRYLSLDSETIALSIAHIAMPNIGRLEDPTSFSPLHLISFFGLAHFVDEKYATPTTINKKDSAGRTPLLLATIKRHPEATRLLLERGANPNIASMYGETPLLCAAENGYGKIVSHLLAHRPKLGSNKGFFSQQTPLAAAAKNGHREVVKLLLDAGADVDPNDVSSAKLLLCFAVNGGYEGILKRLLNKGPGCVVKDVGFLVTLLRTSITKGHIGIPKLLLEQGIEFEPRDTDGAALLSLAAQNSHEDIVQLLVKHGAGRSLRKS</sequence>
<feature type="repeat" description="ANK" evidence="2">
    <location>
        <begin position="904"/>
        <end position="936"/>
    </location>
</feature>
<dbReference type="SMART" id="SM00248">
    <property type="entry name" value="ANK"/>
    <property type="match status" value="5"/>
</dbReference>
<dbReference type="InterPro" id="IPR002110">
    <property type="entry name" value="Ankyrin_rpt"/>
</dbReference>
<evidence type="ECO:0000313" key="5">
    <source>
        <dbReference type="EMBL" id="PGH07088.1"/>
    </source>
</evidence>
<evidence type="ECO:0000259" key="3">
    <source>
        <dbReference type="Pfam" id="PF22939"/>
    </source>
</evidence>
<dbReference type="SUPFAM" id="SSF52540">
    <property type="entry name" value="P-loop containing nucleoside triphosphate hydrolases"/>
    <property type="match status" value="2"/>
</dbReference>
<protein>
    <submittedName>
        <fullName evidence="5">Uncharacterized protein</fullName>
    </submittedName>
</protein>
<dbReference type="Pfam" id="PF12796">
    <property type="entry name" value="Ank_2"/>
    <property type="match status" value="2"/>
</dbReference>
<dbReference type="SUPFAM" id="SSF48403">
    <property type="entry name" value="Ankyrin repeat"/>
    <property type="match status" value="1"/>
</dbReference>
<evidence type="ECO:0000259" key="4">
    <source>
        <dbReference type="Pfam" id="PF24883"/>
    </source>
</evidence>
<dbReference type="STRING" id="1447875.A0A2B7XEK4"/>
<proteinExistence type="predicted"/>
<name>A0A2B7XEK4_9EURO</name>
<dbReference type="InterPro" id="IPR056884">
    <property type="entry name" value="NPHP3-like_N"/>
</dbReference>
<dbReference type="PRINTS" id="PR01415">
    <property type="entry name" value="ANKYRIN"/>
</dbReference>
<dbReference type="EMBL" id="PDNB01000112">
    <property type="protein sequence ID" value="PGH07088.1"/>
    <property type="molecule type" value="Genomic_DNA"/>
</dbReference>
<dbReference type="PANTHER" id="PTHR10039:SF16">
    <property type="entry name" value="GPI INOSITOL-DEACYLASE"/>
    <property type="match status" value="1"/>
</dbReference>
<dbReference type="OrthoDB" id="5416940at2759"/>
<dbReference type="Gene3D" id="3.40.50.300">
    <property type="entry name" value="P-loop containing nucleotide triphosphate hydrolases"/>
    <property type="match status" value="1"/>
</dbReference>
<feature type="repeat" description="ANK" evidence="2">
    <location>
        <begin position="735"/>
        <end position="767"/>
    </location>
</feature>
<keyword evidence="6" id="KW-1185">Reference proteome</keyword>
<dbReference type="PROSITE" id="PS50297">
    <property type="entry name" value="ANK_REP_REGION"/>
    <property type="match status" value="3"/>
</dbReference>
<evidence type="ECO:0000256" key="2">
    <source>
        <dbReference type="PROSITE-ProRule" id="PRU00023"/>
    </source>
</evidence>
<evidence type="ECO:0000313" key="6">
    <source>
        <dbReference type="Proteomes" id="UP000223968"/>
    </source>
</evidence>
<dbReference type="InterPro" id="IPR054471">
    <property type="entry name" value="GPIID_WHD"/>
</dbReference>
<dbReference type="PANTHER" id="PTHR10039">
    <property type="entry name" value="AMELOGENIN"/>
    <property type="match status" value="1"/>
</dbReference>
<dbReference type="Proteomes" id="UP000223968">
    <property type="component" value="Unassembled WGS sequence"/>
</dbReference>
<comment type="caution">
    <text evidence="5">The sequence shown here is derived from an EMBL/GenBank/DDBJ whole genome shotgun (WGS) entry which is preliminary data.</text>
</comment>
<keyword evidence="1" id="KW-0677">Repeat</keyword>
<dbReference type="Gene3D" id="1.25.40.20">
    <property type="entry name" value="Ankyrin repeat-containing domain"/>
    <property type="match status" value="1"/>
</dbReference>
<dbReference type="Pfam" id="PF22939">
    <property type="entry name" value="WHD_GPIID"/>
    <property type="match status" value="1"/>
</dbReference>
<keyword evidence="2" id="KW-0040">ANK repeat</keyword>